<dbReference type="Gene3D" id="2.40.70.10">
    <property type="entry name" value="Acid Proteases"/>
    <property type="match status" value="1"/>
</dbReference>
<dbReference type="InterPro" id="IPR050951">
    <property type="entry name" value="Retrovirus_Pol_polyprotein"/>
</dbReference>
<dbReference type="Pfam" id="PF17917">
    <property type="entry name" value="RT_RNaseH"/>
    <property type="match status" value="1"/>
</dbReference>
<dbReference type="InterPro" id="IPR012337">
    <property type="entry name" value="RNaseH-like_sf"/>
</dbReference>
<evidence type="ECO:0000256" key="11">
    <source>
        <dbReference type="ARBA" id="ARBA00022908"/>
    </source>
</evidence>
<evidence type="ECO:0000256" key="3">
    <source>
        <dbReference type="ARBA" id="ARBA00022679"/>
    </source>
</evidence>
<evidence type="ECO:0000256" key="14">
    <source>
        <dbReference type="ARBA" id="ARBA00023125"/>
    </source>
</evidence>
<dbReference type="Gene3D" id="1.10.340.70">
    <property type="match status" value="2"/>
</dbReference>
<feature type="compositionally biased region" description="Polar residues" evidence="17">
    <location>
        <begin position="556"/>
        <end position="569"/>
    </location>
</feature>
<keyword evidence="16" id="KW-0863">Zinc-finger</keyword>
<dbReference type="CDD" id="cd00303">
    <property type="entry name" value="retropepsin_like"/>
    <property type="match status" value="1"/>
</dbReference>
<dbReference type="EMBL" id="OIVN01004764">
    <property type="protein sequence ID" value="SPD19124.1"/>
    <property type="molecule type" value="Genomic_DNA"/>
</dbReference>
<dbReference type="InterPro" id="IPR000477">
    <property type="entry name" value="RT_dom"/>
</dbReference>
<name>A0A2N9I4X6_FAGSY</name>
<dbReference type="CDD" id="cd01647">
    <property type="entry name" value="RT_LTR"/>
    <property type="match status" value="1"/>
</dbReference>
<dbReference type="Gene3D" id="3.10.10.10">
    <property type="entry name" value="HIV Type 1 Reverse Transcriptase, subunit A, domain 1"/>
    <property type="match status" value="1"/>
</dbReference>
<dbReference type="GO" id="GO:0003887">
    <property type="term" value="F:DNA-directed DNA polymerase activity"/>
    <property type="evidence" value="ECO:0007669"/>
    <property type="project" value="UniProtKB-KW"/>
</dbReference>
<dbReference type="InterPro" id="IPR043128">
    <property type="entry name" value="Rev_trsase/Diguanyl_cyclase"/>
</dbReference>
<dbReference type="PROSITE" id="PS50878">
    <property type="entry name" value="RT_POL"/>
    <property type="match status" value="1"/>
</dbReference>
<feature type="domain" description="CCHC-type" evidence="18">
    <location>
        <begin position="587"/>
        <end position="602"/>
    </location>
</feature>
<keyword evidence="4" id="KW-0548">Nucleotidyltransferase</keyword>
<evidence type="ECO:0000259" key="19">
    <source>
        <dbReference type="PROSITE" id="PS50878"/>
    </source>
</evidence>
<organism evidence="21">
    <name type="scientific">Fagus sylvatica</name>
    <name type="common">Beechnut</name>
    <dbReference type="NCBI Taxonomy" id="28930"/>
    <lineage>
        <taxon>Eukaryota</taxon>
        <taxon>Viridiplantae</taxon>
        <taxon>Streptophyta</taxon>
        <taxon>Embryophyta</taxon>
        <taxon>Tracheophyta</taxon>
        <taxon>Spermatophyta</taxon>
        <taxon>Magnoliopsida</taxon>
        <taxon>eudicotyledons</taxon>
        <taxon>Gunneridae</taxon>
        <taxon>Pentapetalae</taxon>
        <taxon>rosids</taxon>
        <taxon>fabids</taxon>
        <taxon>Fagales</taxon>
        <taxon>Fagaceae</taxon>
        <taxon>Fagus</taxon>
    </lineage>
</organism>
<dbReference type="GO" id="GO:0003964">
    <property type="term" value="F:RNA-directed DNA polymerase activity"/>
    <property type="evidence" value="ECO:0007669"/>
    <property type="project" value="UniProtKB-KW"/>
</dbReference>
<keyword evidence="15" id="KW-0233">DNA recombination</keyword>
<sequence length="1687" mass="193476">MRQRRWLELIKDYDLTIKYHPGKANVVADALSRKSTGNLAAMLTTQRRILEDLRKLRIEVRLHEPGAQLANLRVQPTLVDRIKVAQAGDPHLQKMKLVVELGAPSEFCIHEDGSLRFGNRLCVPNDPDLKEEILSEAHNTGYTVHPGGTKMYRDLKGTFWWNNMKREIAGYVARCLVCQQVKIEHQRPGGLLQPLPIPEWKWEHISMDFVTGFPRTPNGNDSIWVIVDRLTKSAHFLAIKIGLSLERLAKLYVNEIVRLHGVPVTIVSDRDRRFVSQFWKKLHMAMGTNLNFSTAFHPQTDGQSERTIQILEDMLRACAIDFRGSWEEHLPLVEFAYNNSYQASIQMAPYEALYGRKCRSPICWDDIGERKILGPEIVQHTVDKIQLIRERLRSAQSRQKSYADTRRRKLEYQMAPHKRKAANIPENTDGTGVDNQGQQTRYVPTDADFDWAEKWLTEMEKAFRVLKCAEEEKVNYATYMLQGDAYDWWRMEEDKHNHDPESYTWEMFKAAFYEKYFPTSGLNETQADREDRQKKKPRPTGPQSGQSSGGQAKRLGNQTTTGNAQSSCSRCGRSHAEKDCRWLSGACFACGQQGHKIADCPKKKEPQAAPTFAARQNNGNQGPRNQGRVYALTQQDANASNAVITGIIQVSSAYAYVLFDPGATHSFVSVVFAKKHNLESLPLEIELCVDTPVGGVVIASDICKSCVTKIANRELVADLTLLEMKDFDVILGMDWLAANYASVDCRSKKVKFQIPGEMEFSFVGSGASVTPCVISALQARRMLRKGCRGYLATVRDTQQDELKLENIPIVSEFPEVFPEDLPGLPPDREIEFSVDLLPGSGPISKAPYRMAPAELKELKEQLQELLDKGFIRPSVSPWGAPVLFVKKKDGSMRLCIDYREINRVTVRNKYPLPRIDDLFDQLQGAQIFSKIDLRSGYHQLKIKPDDVPKTAFRTRYGHYEFLVMPFGLTNAPAAFMDLMNRVFKPFLDQFVVVFIDDILIYSKSKEDHERHLRLVLQVLEEKKLYAKLKKCEFWLDSVAFLGHVISKDGISVDPKKVEAVVEWNRPNNVTEIRSFLGVKFEWSEECEQSFQELKRRLVSAPILTIPDGSGGLIIYSDASKKGLGCVLMQHGRVVAYASRQLKPYEQNYPTHDMELAAVVFALKIWRHYLYGVQCEIFTDHKSLKYIFTQKELNMRQRRWLELIKDYDLTIKYHPGKANVVADALSRKSTGNLAAMLTTQRRILEDLRKLRIEVRLHEPGAQLANLRVQPTLVERIKVAQADLKEEILSEAHNTGYTVHPGGTKMYRDLKGTFWWNNMKREIAGYVARCLVCQQVKIEHQRPGGLLQPLPIPEWKWEHISMDFVTGFPRTPSGNDSIWVIVDRLTKSAHFLAIKVGLSLEKLAKLYVNEIVRLHGVPVTIVSDRDRRFVSQFWKKLHMAMGTNLNFSTAFHPQTDGQSERTIQILEDMLRACAIDFRGSWEEHLPLVEFAYNNSYQASIQMAPYEALYGRKCRSPICWDDIAQSRQKSYADTRRRKLEYQVGDHVFLRVSPTKGVMRFGIKGKLSPRFIGPFEVLERVGEVAYRLALPPMLAGVHNVFHVSMLRKYVPDCNHVVAYEPLQLREDLTYEEQPVRIVDKKEQELRRRTIQYVKVQWSNHSEREATWELEEEMREKYPYLFEESGTSSLED</sequence>
<dbReference type="InterPro" id="IPR043502">
    <property type="entry name" value="DNA/RNA_pol_sf"/>
</dbReference>
<dbReference type="InterPro" id="IPR036397">
    <property type="entry name" value="RNaseH_sf"/>
</dbReference>
<dbReference type="InterPro" id="IPR021109">
    <property type="entry name" value="Peptidase_aspartic_dom_sf"/>
</dbReference>
<dbReference type="PROSITE" id="PS50158">
    <property type="entry name" value="ZF_CCHC"/>
    <property type="match status" value="1"/>
</dbReference>
<evidence type="ECO:0000256" key="15">
    <source>
        <dbReference type="ARBA" id="ARBA00023172"/>
    </source>
</evidence>
<keyword evidence="10" id="KW-0460">Magnesium</keyword>
<dbReference type="PANTHER" id="PTHR37984:SF5">
    <property type="entry name" value="PROTEIN NYNRIN-LIKE"/>
    <property type="match status" value="1"/>
</dbReference>
<dbReference type="InterPro" id="IPR001584">
    <property type="entry name" value="Integrase_cat-core"/>
</dbReference>
<dbReference type="Pfam" id="PF17921">
    <property type="entry name" value="Integrase_H2C2"/>
    <property type="match status" value="2"/>
</dbReference>
<keyword evidence="5" id="KW-0540">Nuclease</keyword>
<keyword evidence="16" id="KW-0862">Zinc</keyword>
<dbReference type="SUPFAM" id="SSF53098">
    <property type="entry name" value="Ribonuclease H-like"/>
    <property type="match status" value="2"/>
</dbReference>
<gene>
    <name evidence="21" type="ORF">FSB_LOCUS47006</name>
</gene>
<dbReference type="FunFam" id="3.10.10.10:FF:000007">
    <property type="entry name" value="Retrovirus-related Pol polyprotein from transposon 17.6-like Protein"/>
    <property type="match status" value="1"/>
</dbReference>
<keyword evidence="6" id="KW-0479">Metal-binding</keyword>
<dbReference type="SUPFAM" id="SSF54160">
    <property type="entry name" value="Chromo domain-like"/>
    <property type="match status" value="1"/>
</dbReference>
<evidence type="ECO:0000256" key="5">
    <source>
        <dbReference type="ARBA" id="ARBA00022722"/>
    </source>
</evidence>
<feature type="domain" description="Integrase catalytic" evidence="20">
    <location>
        <begin position="1345"/>
        <end position="1510"/>
    </location>
</feature>
<feature type="region of interest" description="Disordered" evidence="17">
    <location>
        <begin position="521"/>
        <end position="569"/>
    </location>
</feature>
<accession>A0A2N9I4X6</accession>
<proteinExistence type="predicted"/>
<dbReference type="Gene3D" id="3.30.70.270">
    <property type="match status" value="2"/>
</dbReference>
<dbReference type="GO" id="GO:0008270">
    <property type="term" value="F:zinc ion binding"/>
    <property type="evidence" value="ECO:0007669"/>
    <property type="project" value="UniProtKB-KW"/>
</dbReference>
<dbReference type="Gene3D" id="3.30.420.10">
    <property type="entry name" value="Ribonuclease H-like superfamily/Ribonuclease H"/>
    <property type="match status" value="2"/>
</dbReference>
<dbReference type="GO" id="GO:0006508">
    <property type="term" value="P:proteolysis"/>
    <property type="evidence" value="ECO:0007669"/>
    <property type="project" value="UniProtKB-KW"/>
</dbReference>
<keyword evidence="3" id="KW-0808">Transferase</keyword>
<evidence type="ECO:0000256" key="7">
    <source>
        <dbReference type="ARBA" id="ARBA00022750"/>
    </source>
</evidence>
<keyword evidence="13" id="KW-0239">DNA-directed DNA polymerase</keyword>
<keyword evidence="7" id="KW-0064">Aspartyl protease</keyword>
<evidence type="ECO:0000256" key="9">
    <source>
        <dbReference type="ARBA" id="ARBA00022801"/>
    </source>
</evidence>
<evidence type="ECO:0000256" key="2">
    <source>
        <dbReference type="ARBA" id="ARBA00022670"/>
    </source>
</evidence>
<reference evidence="21" key="1">
    <citation type="submission" date="2018-02" db="EMBL/GenBank/DDBJ databases">
        <authorList>
            <person name="Cohen D.B."/>
            <person name="Kent A.D."/>
        </authorList>
    </citation>
    <scope>NUCLEOTIDE SEQUENCE</scope>
</reference>
<evidence type="ECO:0000259" key="20">
    <source>
        <dbReference type="PROSITE" id="PS50994"/>
    </source>
</evidence>
<dbReference type="Pfam" id="PF08284">
    <property type="entry name" value="RVP_2"/>
    <property type="match status" value="1"/>
</dbReference>
<keyword evidence="2" id="KW-0645">Protease</keyword>
<dbReference type="PANTHER" id="PTHR37984">
    <property type="entry name" value="PROTEIN CBG26694"/>
    <property type="match status" value="1"/>
</dbReference>
<evidence type="ECO:0000256" key="4">
    <source>
        <dbReference type="ARBA" id="ARBA00022695"/>
    </source>
</evidence>
<dbReference type="FunFam" id="3.30.420.10:FF:000032">
    <property type="entry name" value="Retrovirus-related Pol polyprotein from transposon 297-like Protein"/>
    <property type="match status" value="2"/>
</dbReference>
<dbReference type="InterPro" id="IPR016197">
    <property type="entry name" value="Chromo-like_dom_sf"/>
</dbReference>
<keyword evidence="8" id="KW-0255">Endonuclease</keyword>
<protein>
    <recommendedName>
        <fullName evidence="1">RNA-directed DNA polymerase</fullName>
        <ecNumber evidence="1">2.7.7.49</ecNumber>
    </recommendedName>
</protein>
<dbReference type="SUPFAM" id="SSF56672">
    <property type="entry name" value="DNA/RNA polymerases"/>
    <property type="match status" value="1"/>
</dbReference>
<dbReference type="PROSITE" id="PS50994">
    <property type="entry name" value="INTEGRASE"/>
    <property type="match status" value="2"/>
</dbReference>
<dbReference type="InterPro" id="IPR001878">
    <property type="entry name" value="Znf_CCHC"/>
</dbReference>
<dbReference type="InterPro" id="IPR056924">
    <property type="entry name" value="SH3_Tf2-1"/>
</dbReference>
<evidence type="ECO:0000256" key="17">
    <source>
        <dbReference type="SAM" id="MobiDB-lite"/>
    </source>
</evidence>
<keyword evidence="12" id="KW-0695">RNA-directed DNA polymerase</keyword>
<dbReference type="Pfam" id="PF24626">
    <property type="entry name" value="SH3_Tf2-1"/>
    <property type="match status" value="1"/>
</dbReference>
<keyword evidence="11" id="KW-0229">DNA integration</keyword>
<evidence type="ECO:0000256" key="13">
    <source>
        <dbReference type="ARBA" id="ARBA00022932"/>
    </source>
</evidence>
<dbReference type="InterPro" id="IPR041373">
    <property type="entry name" value="RT_RNaseH"/>
</dbReference>
<feature type="domain" description="Integrase catalytic" evidence="20">
    <location>
        <begin position="192"/>
        <end position="357"/>
    </location>
</feature>
<dbReference type="GO" id="GO:0004519">
    <property type="term" value="F:endonuclease activity"/>
    <property type="evidence" value="ECO:0007669"/>
    <property type="project" value="UniProtKB-KW"/>
</dbReference>
<dbReference type="EC" id="2.7.7.49" evidence="1"/>
<feature type="compositionally biased region" description="Polar residues" evidence="17">
    <location>
        <begin position="425"/>
        <end position="439"/>
    </location>
</feature>
<evidence type="ECO:0000256" key="12">
    <source>
        <dbReference type="ARBA" id="ARBA00022918"/>
    </source>
</evidence>
<dbReference type="SMART" id="SM00343">
    <property type="entry name" value="ZnF_C2HC"/>
    <property type="match status" value="1"/>
</dbReference>
<evidence type="ECO:0000313" key="21">
    <source>
        <dbReference type="EMBL" id="SPD19124.1"/>
    </source>
</evidence>
<dbReference type="Gene3D" id="3.10.20.370">
    <property type="match status" value="1"/>
</dbReference>
<dbReference type="GO" id="GO:0003677">
    <property type="term" value="F:DNA binding"/>
    <property type="evidence" value="ECO:0007669"/>
    <property type="project" value="UniProtKB-KW"/>
</dbReference>
<dbReference type="GO" id="GO:0006310">
    <property type="term" value="P:DNA recombination"/>
    <property type="evidence" value="ECO:0007669"/>
    <property type="project" value="UniProtKB-KW"/>
</dbReference>
<dbReference type="GO" id="GO:0015074">
    <property type="term" value="P:DNA integration"/>
    <property type="evidence" value="ECO:0007669"/>
    <property type="project" value="UniProtKB-KW"/>
</dbReference>
<feature type="region of interest" description="Disordered" evidence="17">
    <location>
        <begin position="417"/>
        <end position="439"/>
    </location>
</feature>
<dbReference type="CDD" id="cd09274">
    <property type="entry name" value="RNase_HI_RT_Ty3"/>
    <property type="match status" value="1"/>
</dbReference>
<dbReference type="Pfam" id="PF00078">
    <property type="entry name" value="RVT_1"/>
    <property type="match status" value="1"/>
</dbReference>
<dbReference type="CDD" id="cd00024">
    <property type="entry name" value="CD_CSD"/>
    <property type="match status" value="1"/>
</dbReference>
<dbReference type="FunFam" id="3.10.20.370:FF:000001">
    <property type="entry name" value="Retrovirus-related Pol polyprotein from transposon 17.6-like protein"/>
    <property type="match status" value="1"/>
</dbReference>
<dbReference type="Gene3D" id="4.10.60.10">
    <property type="entry name" value="Zinc finger, CCHC-type"/>
    <property type="match status" value="1"/>
</dbReference>
<feature type="domain" description="Reverse transcriptase" evidence="19">
    <location>
        <begin position="866"/>
        <end position="1045"/>
    </location>
</feature>
<dbReference type="InterPro" id="IPR041588">
    <property type="entry name" value="Integrase_H2C2"/>
</dbReference>
<evidence type="ECO:0000259" key="18">
    <source>
        <dbReference type="PROSITE" id="PS50158"/>
    </source>
</evidence>
<keyword evidence="14" id="KW-0238">DNA-binding</keyword>
<keyword evidence="9" id="KW-0378">Hydrolase</keyword>
<dbReference type="GO" id="GO:0004190">
    <property type="term" value="F:aspartic-type endopeptidase activity"/>
    <property type="evidence" value="ECO:0007669"/>
    <property type="project" value="UniProtKB-KW"/>
</dbReference>
<evidence type="ECO:0000256" key="6">
    <source>
        <dbReference type="ARBA" id="ARBA00022723"/>
    </source>
</evidence>
<evidence type="ECO:0000256" key="8">
    <source>
        <dbReference type="ARBA" id="ARBA00022759"/>
    </source>
</evidence>
<evidence type="ECO:0000256" key="10">
    <source>
        <dbReference type="ARBA" id="ARBA00022842"/>
    </source>
</evidence>
<evidence type="ECO:0000256" key="1">
    <source>
        <dbReference type="ARBA" id="ARBA00012493"/>
    </source>
</evidence>
<evidence type="ECO:0000256" key="16">
    <source>
        <dbReference type="PROSITE-ProRule" id="PRU00047"/>
    </source>
</evidence>